<dbReference type="FunFam" id="4.10.110.10:FF:000001">
    <property type="entry name" value="Trefoil factor 3"/>
    <property type="match status" value="1"/>
</dbReference>
<sequence length="84" mass="9174">EATMEHKAVYALVLVFSLALGALAQDAAETCSMLPRERENCGFPGVTAAQCESRGCCFDDTVRGFPWCFHPKAVESPPEETCEF</sequence>
<feature type="disulfide bond" evidence="5">
    <location>
        <begin position="41"/>
        <end position="56"/>
    </location>
</feature>
<evidence type="ECO:0000256" key="6">
    <source>
        <dbReference type="SAM" id="SignalP"/>
    </source>
</evidence>
<evidence type="ECO:0000256" key="1">
    <source>
        <dbReference type="ARBA" id="ARBA00004613"/>
    </source>
</evidence>
<feature type="chain" id="PRO_5034266679" evidence="6">
    <location>
        <begin position="25"/>
        <end position="84"/>
    </location>
</feature>
<dbReference type="GO" id="GO:0030154">
    <property type="term" value="P:cell differentiation"/>
    <property type="evidence" value="ECO:0007669"/>
    <property type="project" value="Ensembl"/>
</dbReference>
<keyword evidence="3 6" id="KW-0732">Signal</keyword>
<dbReference type="GeneTree" id="ENSGT00940000162623"/>
<evidence type="ECO:0000256" key="2">
    <source>
        <dbReference type="ARBA" id="ARBA00022525"/>
    </source>
</evidence>
<evidence type="ECO:0000256" key="4">
    <source>
        <dbReference type="ARBA" id="ARBA00023157"/>
    </source>
</evidence>
<feature type="disulfide bond" evidence="5">
    <location>
        <begin position="31"/>
        <end position="57"/>
    </location>
</feature>
<evidence type="ECO:0000256" key="5">
    <source>
        <dbReference type="PROSITE-ProRule" id="PRU00779"/>
    </source>
</evidence>
<organism evidence="8 9">
    <name type="scientific">Microcebus murinus</name>
    <name type="common">Gray mouse lemur</name>
    <name type="synonym">Lemur murinus</name>
    <dbReference type="NCBI Taxonomy" id="30608"/>
    <lineage>
        <taxon>Eukaryota</taxon>
        <taxon>Metazoa</taxon>
        <taxon>Chordata</taxon>
        <taxon>Craniata</taxon>
        <taxon>Vertebrata</taxon>
        <taxon>Euteleostomi</taxon>
        <taxon>Mammalia</taxon>
        <taxon>Eutheria</taxon>
        <taxon>Euarchontoglires</taxon>
        <taxon>Primates</taxon>
        <taxon>Strepsirrhini</taxon>
        <taxon>Lemuriformes</taxon>
        <taxon>Cheirogaleidae</taxon>
        <taxon>Microcebus</taxon>
    </lineage>
</organism>
<dbReference type="InterPro" id="IPR000519">
    <property type="entry name" value="P_trefoil_dom"/>
</dbReference>
<accession>A0A8C5XSU4</accession>
<dbReference type="AlphaFoldDB" id="A0A8C5XSU4"/>
<dbReference type="PROSITE" id="PS51448">
    <property type="entry name" value="P_TREFOIL_2"/>
    <property type="match status" value="1"/>
</dbReference>
<dbReference type="Pfam" id="PF00088">
    <property type="entry name" value="Trefoil"/>
    <property type="match status" value="1"/>
</dbReference>
<comment type="subcellular location">
    <subcellularLocation>
        <location evidence="1">Secreted</location>
    </subcellularLocation>
</comment>
<dbReference type="InterPro" id="IPR017994">
    <property type="entry name" value="P_trefoil_chordata"/>
</dbReference>
<dbReference type="PANTHER" id="PTHR13826">
    <property type="entry name" value="INTESTINAL TREFOIL FACTOR-RELATED"/>
    <property type="match status" value="1"/>
</dbReference>
<keyword evidence="2" id="KW-0964">Secreted</keyword>
<dbReference type="InterPro" id="IPR044913">
    <property type="entry name" value="P_trefoil_dom_sf"/>
</dbReference>
<dbReference type="InterPro" id="IPR017957">
    <property type="entry name" value="P_trefoil_CS"/>
</dbReference>
<dbReference type="GO" id="GO:0008283">
    <property type="term" value="P:cell population proliferation"/>
    <property type="evidence" value="ECO:0007669"/>
    <property type="project" value="Ensembl"/>
</dbReference>
<dbReference type="EMBL" id="ABDC03033324">
    <property type="status" value="NOT_ANNOTATED_CDS"/>
    <property type="molecule type" value="Genomic_DNA"/>
</dbReference>
<evidence type="ECO:0000313" key="8">
    <source>
        <dbReference type="Ensembl" id="ENSMICP00000040722.1"/>
    </source>
</evidence>
<protein>
    <submittedName>
        <fullName evidence="8">Trefoil factor 1</fullName>
    </submittedName>
</protein>
<evidence type="ECO:0000256" key="3">
    <source>
        <dbReference type="ARBA" id="ARBA00022729"/>
    </source>
</evidence>
<dbReference type="Ensembl" id="ENSMICT00000064924.1">
    <property type="protein sequence ID" value="ENSMICP00000040722.1"/>
    <property type="gene ID" value="ENSMICG00000045652.1"/>
</dbReference>
<dbReference type="Proteomes" id="UP000694394">
    <property type="component" value="Chromosome 31"/>
</dbReference>
<dbReference type="PROSITE" id="PS00025">
    <property type="entry name" value="P_TREFOIL_1"/>
    <property type="match status" value="1"/>
</dbReference>
<keyword evidence="4 5" id="KW-1015">Disulfide bond</keyword>
<feature type="disulfide bond" evidence="5">
    <location>
        <begin position="51"/>
        <end position="68"/>
    </location>
</feature>
<feature type="domain" description="P-type" evidence="7">
    <location>
        <begin position="29"/>
        <end position="72"/>
    </location>
</feature>
<feature type="signal peptide" evidence="6">
    <location>
        <begin position="1"/>
        <end position="24"/>
    </location>
</feature>
<dbReference type="SMART" id="SM00018">
    <property type="entry name" value="PD"/>
    <property type="match status" value="1"/>
</dbReference>
<dbReference type="SUPFAM" id="SSF57492">
    <property type="entry name" value="Trefoil"/>
    <property type="match status" value="1"/>
</dbReference>
<dbReference type="CDD" id="cd00111">
    <property type="entry name" value="Trefoil"/>
    <property type="match status" value="1"/>
</dbReference>
<name>A0A8C5XSU4_MICMU</name>
<reference evidence="8" key="3">
    <citation type="submission" date="2025-09" db="UniProtKB">
        <authorList>
            <consortium name="Ensembl"/>
        </authorList>
    </citation>
    <scope>IDENTIFICATION</scope>
</reference>
<evidence type="ECO:0000313" key="9">
    <source>
        <dbReference type="Proteomes" id="UP000694394"/>
    </source>
</evidence>
<dbReference type="GO" id="GO:0005615">
    <property type="term" value="C:extracellular space"/>
    <property type="evidence" value="ECO:0007669"/>
    <property type="project" value="TreeGrafter"/>
</dbReference>
<dbReference type="PRINTS" id="PR00680">
    <property type="entry name" value="PTREFOIL"/>
</dbReference>
<reference evidence="8" key="1">
    <citation type="submission" date="2016-12" db="EMBL/GenBank/DDBJ databases">
        <title>Mouse lemur reference genome and diversity panel.</title>
        <authorList>
            <person name="Harris R."/>
            <person name="Larsen P."/>
            <person name="Liu Y."/>
            <person name="Hughes D.S."/>
            <person name="Murali S."/>
            <person name="Raveendran M."/>
            <person name="Korchina V."/>
            <person name="Wang M."/>
            <person name="Jhangiani S."/>
            <person name="Bandaranaike D."/>
            <person name="Bellair M."/>
            <person name="Blankenburg K."/>
            <person name="Chao H."/>
            <person name="Dahdouli M."/>
            <person name="Dinh H."/>
            <person name="Doddapaneni H."/>
            <person name="English A."/>
            <person name="Firestine M."/>
            <person name="Gnanaolivu R."/>
            <person name="Gross S."/>
            <person name="Hernandez B."/>
            <person name="Javaid M."/>
            <person name="Jayaseelan J."/>
            <person name="Jones J."/>
            <person name="Khan Z."/>
            <person name="Kovar C."/>
            <person name="Kurapati P."/>
            <person name="Le B."/>
            <person name="Lee S."/>
            <person name="Li M."/>
            <person name="Mathew T."/>
            <person name="Narasimhan A."/>
            <person name="Ngo D."/>
            <person name="Nguyen L."/>
            <person name="Okwuonu G."/>
            <person name="Ongeri F."/>
            <person name="Osuji N."/>
            <person name="Pu L.-L."/>
            <person name="Puazo M."/>
            <person name="Quiroz J."/>
            <person name="Raj R."/>
            <person name="Rajbhandari K."/>
            <person name="Reid J.G."/>
            <person name="Santibanez J."/>
            <person name="Sexton D."/>
            <person name="Skinner E."/>
            <person name="Vee V."/>
            <person name="Weissenberger G."/>
            <person name="Wu Y."/>
            <person name="Xin Y."/>
            <person name="Han Y."/>
            <person name="Campbell C."/>
            <person name="Brown A."/>
            <person name="Sullivan B."/>
            <person name="Shelton J."/>
            <person name="Brown S."/>
            <person name="Dudchenko O."/>
            <person name="Machol I."/>
            <person name="Durand N."/>
            <person name="Shamim M."/>
            <person name="Lieberman A."/>
            <person name="Muzny D.M."/>
            <person name="Richards S."/>
            <person name="Yoder A."/>
            <person name="Worley K.C."/>
            <person name="Rogers J."/>
            <person name="Gibbs R.A."/>
        </authorList>
    </citation>
    <scope>NUCLEOTIDE SEQUENCE [LARGE SCALE GENOMIC DNA]</scope>
</reference>
<dbReference type="PANTHER" id="PTHR13826:SF18">
    <property type="entry name" value="TREFOIL FACTOR 1"/>
    <property type="match status" value="1"/>
</dbReference>
<dbReference type="GO" id="GO:0030277">
    <property type="term" value="P:maintenance of gastrointestinal epithelium"/>
    <property type="evidence" value="ECO:0007669"/>
    <property type="project" value="TreeGrafter"/>
</dbReference>
<evidence type="ECO:0000259" key="7">
    <source>
        <dbReference type="PROSITE" id="PS51448"/>
    </source>
</evidence>
<dbReference type="GO" id="GO:0008285">
    <property type="term" value="P:negative regulation of cell population proliferation"/>
    <property type="evidence" value="ECO:0007669"/>
    <property type="project" value="Ensembl"/>
</dbReference>
<dbReference type="OMA" id="FPWCFHP"/>
<proteinExistence type="predicted"/>
<keyword evidence="9" id="KW-1185">Reference proteome</keyword>
<dbReference type="Gene3D" id="4.10.110.10">
    <property type="entry name" value="Spasmolytic Protein, domain 1"/>
    <property type="match status" value="1"/>
</dbReference>
<gene>
    <name evidence="8" type="primary">TFF1</name>
</gene>
<reference evidence="8" key="2">
    <citation type="submission" date="2025-08" db="UniProtKB">
        <authorList>
            <consortium name="Ensembl"/>
        </authorList>
    </citation>
    <scope>IDENTIFICATION</scope>
</reference>